<evidence type="ECO:0000313" key="2">
    <source>
        <dbReference type="Proteomes" id="UP000240978"/>
    </source>
</evidence>
<organism evidence="1 2">
    <name type="scientific">Chitinophaga ginsengisoli</name>
    <dbReference type="NCBI Taxonomy" id="363837"/>
    <lineage>
        <taxon>Bacteria</taxon>
        <taxon>Pseudomonadati</taxon>
        <taxon>Bacteroidota</taxon>
        <taxon>Chitinophagia</taxon>
        <taxon>Chitinophagales</taxon>
        <taxon>Chitinophagaceae</taxon>
        <taxon>Chitinophaga</taxon>
    </lineage>
</organism>
<keyword evidence="2" id="KW-1185">Reference proteome</keyword>
<evidence type="ECO:0000313" key="1">
    <source>
        <dbReference type="EMBL" id="PSL34825.1"/>
    </source>
</evidence>
<protein>
    <submittedName>
        <fullName evidence="1">Uncharacterized protein</fullName>
    </submittedName>
</protein>
<dbReference type="AlphaFoldDB" id="A0A2P8GLK9"/>
<name>A0A2P8GLK9_9BACT</name>
<dbReference type="EMBL" id="PYGK01000002">
    <property type="protein sequence ID" value="PSL34825.1"/>
    <property type="molecule type" value="Genomic_DNA"/>
</dbReference>
<accession>A0A2P8GLK9</accession>
<dbReference type="Proteomes" id="UP000240978">
    <property type="component" value="Unassembled WGS sequence"/>
</dbReference>
<reference evidence="1 2" key="1">
    <citation type="submission" date="2018-03" db="EMBL/GenBank/DDBJ databases">
        <title>Genomic Encyclopedia of Archaeal and Bacterial Type Strains, Phase II (KMG-II): from individual species to whole genera.</title>
        <authorList>
            <person name="Goeker M."/>
        </authorList>
    </citation>
    <scope>NUCLEOTIDE SEQUENCE [LARGE SCALE GENOMIC DNA]</scope>
    <source>
        <strain evidence="1 2">DSM 18107</strain>
    </source>
</reference>
<comment type="caution">
    <text evidence="1">The sequence shown here is derived from an EMBL/GenBank/DDBJ whole genome shotgun (WGS) entry which is preliminary data.</text>
</comment>
<proteinExistence type="predicted"/>
<gene>
    <name evidence="1" type="ORF">CLV42_102398</name>
</gene>
<sequence>MFTLLITLFFVVVIAVAYLVFQAGPKTRDEGNKN</sequence>